<name>A0ABV8RMQ9_9SPHN</name>
<keyword evidence="4 8" id="KW-0456">Lyase</keyword>
<dbReference type="PIRSF" id="PIRSF001426">
    <property type="entry name" value="NHase_alpha"/>
    <property type="match status" value="1"/>
</dbReference>
<dbReference type="NCBIfam" id="TIGR01323">
    <property type="entry name" value="nitrile_alph"/>
    <property type="match status" value="1"/>
</dbReference>
<dbReference type="SUPFAM" id="SSF56209">
    <property type="entry name" value="Nitrile hydratase alpha chain"/>
    <property type="match status" value="1"/>
</dbReference>
<dbReference type="InterPro" id="IPR004232">
    <property type="entry name" value="CN_Hdrtase_a/SCN_Hdrlase_g"/>
</dbReference>
<evidence type="ECO:0000256" key="6">
    <source>
        <dbReference type="SAM" id="MobiDB-lite"/>
    </source>
</evidence>
<evidence type="ECO:0000256" key="1">
    <source>
        <dbReference type="ARBA" id="ARBA00009363"/>
    </source>
</evidence>
<organism evidence="8 9">
    <name type="scientific">Novosphingobium tardum</name>
    <dbReference type="NCBI Taxonomy" id="1538021"/>
    <lineage>
        <taxon>Bacteria</taxon>
        <taxon>Pseudomonadati</taxon>
        <taxon>Pseudomonadota</taxon>
        <taxon>Alphaproteobacteria</taxon>
        <taxon>Sphingomonadales</taxon>
        <taxon>Sphingomonadaceae</taxon>
        <taxon>Novosphingobium</taxon>
    </lineage>
</organism>
<gene>
    <name evidence="8" type="primary">nthA</name>
    <name evidence="8" type="ORF">ACFO0A_06270</name>
</gene>
<comment type="catalytic activity">
    <reaction evidence="5">
        <text>an aliphatic primary amide = an aliphatic nitrile + H2O</text>
        <dbReference type="Rhea" id="RHEA:12673"/>
        <dbReference type="ChEBI" id="CHEBI:15377"/>
        <dbReference type="ChEBI" id="CHEBI:65285"/>
        <dbReference type="ChEBI" id="CHEBI:80291"/>
        <dbReference type="EC" id="4.2.1.84"/>
    </reaction>
</comment>
<dbReference type="InterPro" id="IPR023900">
    <property type="entry name" value="CN_Hdrtase_asu/SCN_Hdrlase_gsu"/>
</dbReference>
<proteinExistence type="inferred from homology"/>
<feature type="domain" description="Nitrile hydratase alpha/Thiocyanate hydrolase gamma" evidence="7">
    <location>
        <begin position="25"/>
        <end position="207"/>
    </location>
</feature>
<dbReference type="InterPro" id="IPR018141">
    <property type="entry name" value="Nitrile_hydratase_asu"/>
</dbReference>
<dbReference type="Gene3D" id="3.90.330.10">
    <property type="entry name" value="Nitrile hydratase alpha /Thiocyanate hydrolase gamma"/>
    <property type="match status" value="1"/>
</dbReference>
<accession>A0ABV8RMQ9</accession>
<reference evidence="9" key="1">
    <citation type="journal article" date="2019" name="Int. J. Syst. Evol. Microbiol.">
        <title>The Global Catalogue of Microorganisms (GCM) 10K type strain sequencing project: providing services to taxonomists for standard genome sequencing and annotation.</title>
        <authorList>
            <consortium name="The Broad Institute Genomics Platform"/>
            <consortium name="The Broad Institute Genome Sequencing Center for Infectious Disease"/>
            <person name="Wu L."/>
            <person name="Ma J."/>
        </authorList>
    </citation>
    <scope>NUCLEOTIDE SEQUENCE [LARGE SCALE GENOMIC DNA]</scope>
    <source>
        <strain evidence="9">CGMCC 1.12989</strain>
    </source>
</reference>
<evidence type="ECO:0000256" key="2">
    <source>
        <dbReference type="ARBA" id="ARBA00013079"/>
    </source>
</evidence>
<dbReference type="GO" id="GO:0018822">
    <property type="term" value="F:nitrile hydratase activity"/>
    <property type="evidence" value="ECO:0007669"/>
    <property type="project" value="UniProtKB-EC"/>
</dbReference>
<sequence length="217" mass="23997">MPGHTHDHEHEHRHEHGHDHGSAEDVTLRVKAIEQLLVEKGLLDPAAMEKLIDLYENRIGPRNGAKVVAKAWADPDYRARLLANSPAALAELGFTGMQGEETIVVENTADVHNMVVCTLCSCYPWPTLGLPPSWYKSPPYRSRAVKDPRGVLEEFGVSIPAETEVRVWDSNAELRYLVLPRRPEGTEGLSEDQLAELVTRNSMIGVGLPKSPAEAQS</sequence>
<keyword evidence="9" id="KW-1185">Reference proteome</keyword>
<evidence type="ECO:0000256" key="3">
    <source>
        <dbReference type="ARBA" id="ARBA00022723"/>
    </source>
</evidence>
<evidence type="ECO:0000256" key="5">
    <source>
        <dbReference type="ARBA" id="ARBA00044877"/>
    </source>
</evidence>
<comment type="caution">
    <text evidence="8">The sequence shown here is derived from an EMBL/GenBank/DDBJ whole genome shotgun (WGS) entry which is preliminary data.</text>
</comment>
<protein>
    <recommendedName>
        <fullName evidence="2">nitrile hydratase</fullName>
        <ecNumber evidence="2">4.2.1.84</ecNumber>
    </recommendedName>
</protein>
<dbReference type="EMBL" id="JBHSDR010000003">
    <property type="protein sequence ID" value="MFC4294662.1"/>
    <property type="molecule type" value="Genomic_DNA"/>
</dbReference>
<feature type="region of interest" description="Disordered" evidence="6">
    <location>
        <begin position="1"/>
        <end position="23"/>
    </location>
</feature>
<dbReference type="EC" id="4.2.1.84" evidence="2"/>
<evidence type="ECO:0000259" key="7">
    <source>
        <dbReference type="Pfam" id="PF02979"/>
    </source>
</evidence>
<evidence type="ECO:0000313" key="8">
    <source>
        <dbReference type="EMBL" id="MFC4294662.1"/>
    </source>
</evidence>
<keyword evidence="3" id="KW-0479">Metal-binding</keyword>
<evidence type="ECO:0000256" key="4">
    <source>
        <dbReference type="ARBA" id="ARBA00023239"/>
    </source>
</evidence>
<comment type="similarity">
    <text evidence="1">Belongs to the nitrile hydratase subunit alpha family.</text>
</comment>
<dbReference type="Proteomes" id="UP001595828">
    <property type="component" value="Unassembled WGS sequence"/>
</dbReference>
<evidence type="ECO:0000313" key="9">
    <source>
        <dbReference type="Proteomes" id="UP001595828"/>
    </source>
</evidence>
<dbReference type="Pfam" id="PF02979">
    <property type="entry name" value="NHase_alpha"/>
    <property type="match status" value="1"/>
</dbReference>
<dbReference type="InterPro" id="IPR036648">
    <property type="entry name" value="CN_Hdrase_a/SCN_Hdrase_g_sf"/>
</dbReference>
<dbReference type="RefSeq" id="WP_379538108.1">
    <property type="nucleotide sequence ID" value="NZ_JBHSDR010000003.1"/>
</dbReference>